<protein>
    <submittedName>
        <fullName evidence="1">Uncharacterized protein</fullName>
    </submittedName>
</protein>
<keyword evidence="2" id="KW-1185">Reference proteome</keyword>
<name>A0ABT8SNG7_9CAUL</name>
<dbReference type="EMBL" id="JAUKTR010000003">
    <property type="protein sequence ID" value="MDO1559655.1"/>
    <property type="molecule type" value="Genomic_DNA"/>
</dbReference>
<gene>
    <name evidence="1" type="ORF">Q0812_09470</name>
</gene>
<proteinExistence type="predicted"/>
<accession>A0ABT8SNG7</accession>
<evidence type="ECO:0000313" key="2">
    <source>
        <dbReference type="Proteomes" id="UP001169063"/>
    </source>
</evidence>
<dbReference type="RefSeq" id="WP_302110077.1">
    <property type="nucleotide sequence ID" value="NZ_JAUKTR010000003.1"/>
</dbReference>
<sequence>MDRVEVVKAVADELFATEQAVDAAIVQATGLVTKMIEGRAAAKLSPVVGAEAQAKVMAAVAALGEAREAVVAAHGELAKTHRKMGLGVFALGPLDKPDDHTIPVGGSADRVLRVAASR</sequence>
<reference evidence="1" key="1">
    <citation type="submission" date="2023-07" db="EMBL/GenBank/DDBJ databases">
        <title>Brevundimonas soil sp. nov., isolated from the soil of chemical plant.</title>
        <authorList>
            <person name="Wu N."/>
        </authorList>
    </citation>
    <scope>NUCLEOTIDE SEQUENCE</scope>
    <source>
        <strain evidence="1">XZ-24</strain>
    </source>
</reference>
<dbReference type="Proteomes" id="UP001169063">
    <property type="component" value="Unassembled WGS sequence"/>
</dbReference>
<organism evidence="1 2">
    <name type="scientific">Peiella sedimenti</name>
    <dbReference type="NCBI Taxonomy" id="3061083"/>
    <lineage>
        <taxon>Bacteria</taxon>
        <taxon>Pseudomonadati</taxon>
        <taxon>Pseudomonadota</taxon>
        <taxon>Alphaproteobacteria</taxon>
        <taxon>Caulobacterales</taxon>
        <taxon>Caulobacteraceae</taxon>
        <taxon>Peiella</taxon>
    </lineage>
</organism>
<evidence type="ECO:0000313" key="1">
    <source>
        <dbReference type="EMBL" id="MDO1559655.1"/>
    </source>
</evidence>
<comment type="caution">
    <text evidence="1">The sequence shown here is derived from an EMBL/GenBank/DDBJ whole genome shotgun (WGS) entry which is preliminary data.</text>
</comment>